<evidence type="ECO:0000313" key="8">
    <source>
        <dbReference type="EMBL" id="ARI76729.1"/>
    </source>
</evidence>
<comment type="pathway">
    <text evidence="5">Quinol/quinone metabolism; menaquinone biosynthesis.</text>
</comment>
<dbReference type="STRING" id="402384.HM131_07670"/>
<proteinExistence type="inferred from homology"/>
<comment type="pathway">
    <text evidence="5">Quinol/quinone metabolism; 1,4-dihydroxy-2-naphthoate biosynthesis; 1,4-dihydroxy-2-naphthoate from chorismate: step 5/7.</text>
</comment>
<dbReference type="HAMAP" id="MF_00731">
    <property type="entry name" value="MenE"/>
    <property type="match status" value="1"/>
</dbReference>
<dbReference type="UniPathway" id="UPA00079"/>
<dbReference type="NCBIfam" id="TIGR01923">
    <property type="entry name" value="menE"/>
    <property type="match status" value="1"/>
</dbReference>
<evidence type="ECO:0000259" key="7">
    <source>
        <dbReference type="Pfam" id="PF13193"/>
    </source>
</evidence>
<evidence type="ECO:0000256" key="1">
    <source>
        <dbReference type="ARBA" id="ARBA00022428"/>
    </source>
</evidence>
<dbReference type="InterPro" id="IPR045851">
    <property type="entry name" value="AMP-bd_C_sf"/>
</dbReference>
<dbReference type="GO" id="GO:0005524">
    <property type="term" value="F:ATP binding"/>
    <property type="evidence" value="ECO:0007669"/>
    <property type="project" value="UniProtKB-KW"/>
</dbReference>
<comment type="catalytic activity">
    <reaction evidence="5">
        <text>2-succinylbenzoate + ATP + CoA = 2-succinylbenzoyl-CoA + AMP + diphosphate</text>
        <dbReference type="Rhea" id="RHEA:17009"/>
        <dbReference type="ChEBI" id="CHEBI:18325"/>
        <dbReference type="ChEBI" id="CHEBI:30616"/>
        <dbReference type="ChEBI" id="CHEBI:33019"/>
        <dbReference type="ChEBI" id="CHEBI:57287"/>
        <dbReference type="ChEBI" id="CHEBI:57364"/>
        <dbReference type="ChEBI" id="CHEBI:456215"/>
        <dbReference type="EC" id="6.2.1.26"/>
    </reaction>
</comment>
<dbReference type="PANTHER" id="PTHR43767">
    <property type="entry name" value="LONG-CHAIN-FATTY-ACID--COA LIGASE"/>
    <property type="match status" value="1"/>
</dbReference>
<evidence type="ECO:0000256" key="3">
    <source>
        <dbReference type="ARBA" id="ARBA00022741"/>
    </source>
</evidence>
<dbReference type="PROSITE" id="PS00455">
    <property type="entry name" value="AMP_BINDING"/>
    <property type="match status" value="1"/>
</dbReference>
<feature type="domain" description="AMP-dependent synthetase/ligase" evidence="6">
    <location>
        <begin position="9"/>
        <end position="355"/>
    </location>
</feature>
<keyword evidence="2 5" id="KW-0436">Ligase</keyword>
<dbReference type="NCBIfam" id="NF002966">
    <property type="entry name" value="PRK03640.1"/>
    <property type="match status" value="1"/>
</dbReference>
<gene>
    <name evidence="5" type="primary">menE</name>
    <name evidence="8" type="ORF">HM131_07670</name>
</gene>
<dbReference type="UniPathway" id="UPA01057">
    <property type="reaction ID" value="UER00166"/>
</dbReference>
<dbReference type="OrthoDB" id="9762242at2"/>
<feature type="domain" description="AMP-binding enzyme C-terminal" evidence="7">
    <location>
        <begin position="400"/>
        <end position="475"/>
    </location>
</feature>
<keyword evidence="1 5" id="KW-0474">Menaquinone biosynthesis</keyword>
<dbReference type="EC" id="6.2.1.26" evidence="5"/>
<evidence type="ECO:0000256" key="5">
    <source>
        <dbReference type="HAMAP-Rule" id="MF_00731"/>
    </source>
</evidence>
<dbReference type="InterPro" id="IPR020845">
    <property type="entry name" value="AMP-binding_CS"/>
</dbReference>
<keyword evidence="4 5" id="KW-0067">ATP-binding</keyword>
<name>A0A1W5ZTW2_9BACI</name>
<protein>
    <recommendedName>
        <fullName evidence="5">2-succinylbenzoate--CoA ligase</fullName>
        <ecNumber evidence="5">6.2.1.26</ecNumber>
    </recommendedName>
    <alternativeName>
        <fullName evidence="5">o-succinylbenzoyl-CoA synthetase</fullName>
        <shortName evidence="5">OSB-CoA synthetase</shortName>
    </alternativeName>
</protein>
<accession>A0A1W5ZTW2</accession>
<dbReference type="InterPro" id="IPR010192">
    <property type="entry name" value="MenE"/>
</dbReference>
<dbReference type="GO" id="GO:0009234">
    <property type="term" value="P:menaquinone biosynthetic process"/>
    <property type="evidence" value="ECO:0007669"/>
    <property type="project" value="UniProtKB-UniRule"/>
</dbReference>
<dbReference type="Proteomes" id="UP000192527">
    <property type="component" value="Chromosome"/>
</dbReference>
<reference evidence="8 9" key="1">
    <citation type="submission" date="2017-04" db="EMBL/GenBank/DDBJ databases">
        <title>The whole genome sequencing and assembly of Halobacillus mangrovi strain.</title>
        <authorList>
            <person name="Lee S.-J."/>
            <person name="Park M.-K."/>
            <person name="Kim J.-Y."/>
            <person name="Lee Y.-J."/>
            <person name="Yi H."/>
            <person name="Bahn Y.-S."/>
            <person name="Kim J.F."/>
            <person name="Lee D.-W."/>
        </authorList>
    </citation>
    <scope>NUCLEOTIDE SEQUENCE [LARGE SCALE GENOMIC DNA]</scope>
    <source>
        <strain evidence="8 9">KTB 131</strain>
    </source>
</reference>
<keyword evidence="3 5" id="KW-0547">Nucleotide-binding</keyword>
<comment type="similarity">
    <text evidence="5">Belongs to the ATP-dependent AMP-binding enzyme family. MenE subfamily.</text>
</comment>
<sequence length="489" mass="54308">MNETIPHWLEKQNELNPEHVAIEQPDGFSMSFSKLRNESRNLAENLITLGVKEGDHVALLMHNQIEFPVFIHSLSYIGATAVLLNTRLTAAEIAFPLSDADVSWFFAGEGLLEKAEQARQASQVIPEGRLLKVDDIPIRKAETLDLKKEIHLDQVFTMMYTSGTTGNPKAVMHTYGNHWFSAVASALNLGVQPEDKWLLCLPMFHVGGFSVLMKSVIYGITVSLIERFDAPVINREIRNNRITHISVVTLMLQRLLEDLKDDFYPNTFRCMLLGGGPVPETLLRKAELKSVPVFQTYGMTETSSQIATLNPSAAMKKLGSAGKALTPAEVIVEADGPNEVGEILVKGPMVSKGYYNHTPLNKEYLRTGDLGYKDDEGFLYVVDRVKDVIISGGENIYPAELESVLSDFPGVKEAGVTGISDETWGEVPAAFLVPEEGVTIHSEDVAEFCEERLAKYKIPKAFFILAQLPRNASNKLLRRELFSALEKEN</sequence>
<dbReference type="InterPro" id="IPR042099">
    <property type="entry name" value="ANL_N_sf"/>
</dbReference>
<evidence type="ECO:0000259" key="6">
    <source>
        <dbReference type="Pfam" id="PF00501"/>
    </source>
</evidence>
<dbReference type="EMBL" id="CP020772">
    <property type="protein sequence ID" value="ARI76729.1"/>
    <property type="molecule type" value="Genomic_DNA"/>
</dbReference>
<dbReference type="InterPro" id="IPR000873">
    <property type="entry name" value="AMP-dep_synth/lig_dom"/>
</dbReference>
<dbReference type="InterPro" id="IPR025110">
    <property type="entry name" value="AMP-bd_C"/>
</dbReference>
<dbReference type="GO" id="GO:0008756">
    <property type="term" value="F:o-succinylbenzoate-CoA ligase activity"/>
    <property type="evidence" value="ECO:0007669"/>
    <property type="project" value="UniProtKB-UniRule"/>
</dbReference>
<dbReference type="Pfam" id="PF00501">
    <property type="entry name" value="AMP-binding"/>
    <property type="match status" value="1"/>
</dbReference>
<evidence type="ECO:0000313" key="9">
    <source>
        <dbReference type="Proteomes" id="UP000192527"/>
    </source>
</evidence>
<dbReference type="AlphaFoldDB" id="A0A1W5ZTW2"/>
<comment type="function">
    <text evidence="5">Converts 2-succinylbenzoate (OSB) to 2-succinylbenzoyl-CoA (OSB-CoA).</text>
</comment>
<dbReference type="PANTHER" id="PTHR43767:SF1">
    <property type="entry name" value="NONRIBOSOMAL PEPTIDE SYNTHASE PES1 (EUROFUNG)-RELATED"/>
    <property type="match status" value="1"/>
</dbReference>
<dbReference type="RefSeq" id="WP_085029206.1">
    <property type="nucleotide sequence ID" value="NZ_CP020772.1"/>
</dbReference>
<dbReference type="Gene3D" id="3.40.50.12780">
    <property type="entry name" value="N-terminal domain of ligase-like"/>
    <property type="match status" value="1"/>
</dbReference>
<dbReference type="KEGG" id="hmn:HM131_07670"/>
<organism evidence="8 9">
    <name type="scientific">Halobacillus mangrovi</name>
    <dbReference type="NCBI Taxonomy" id="402384"/>
    <lineage>
        <taxon>Bacteria</taxon>
        <taxon>Bacillati</taxon>
        <taxon>Bacillota</taxon>
        <taxon>Bacilli</taxon>
        <taxon>Bacillales</taxon>
        <taxon>Bacillaceae</taxon>
        <taxon>Halobacillus</taxon>
    </lineage>
</organism>
<evidence type="ECO:0000256" key="2">
    <source>
        <dbReference type="ARBA" id="ARBA00022598"/>
    </source>
</evidence>
<dbReference type="Gene3D" id="3.30.300.30">
    <property type="match status" value="1"/>
</dbReference>
<dbReference type="InterPro" id="IPR050237">
    <property type="entry name" value="ATP-dep_AMP-bd_enzyme"/>
</dbReference>
<dbReference type="SUPFAM" id="SSF56801">
    <property type="entry name" value="Acetyl-CoA synthetase-like"/>
    <property type="match status" value="1"/>
</dbReference>
<keyword evidence="9" id="KW-1185">Reference proteome</keyword>
<evidence type="ECO:0000256" key="4">
    <source>
        <dbReference type="ARBA" id="ARBA00022840"/>
    </source>
</evidence>
<dbReference type="Pfam" id="PF13193">
    <property type="entry name" value="AMP-binding_C"/>
    <property type="match status" value="1"/>
</dbReference>